<dbReference type="Proteomes" id="UP000465221">
    <property type="component" value="Unassembled WGS sequence"/>
</dbReference>
<sequence>MPPGLPPFPFISNTAECRETVEARIKSGDIDPDNGRALLEKLDKRPPAKTSPERRIAELESLLASPVIGEHAENAAAVLDGYKSGTLEYLSGQYYIFKEGKRVAGPRPLAQFGPKEVLWGEFPNPRGIWIESVSVF</sequence>
<evidence type="ECO:0000313" key="2">
    <source>
        <dbReference type="Proteomes" id="UP000465221"/>
    </source>
</evidence>
<dbReference type="AlphaFoldDB" id="A0A8H3P9V2"/>
<gene>
    <name evidence="1" type="ORF">IFM46972_07502</name>
</gene>
<protein>
    <submittedName>
        <fullName evidence="1">Uncharacterized protein</fullName>
    </submittedName>
</protein>
<comment type="caution">
    <text evidence="1">The sequence shown here is derived from an EMBL/GenBank/DDBJ whole genome shotgun (WGS) entry which is preliminary data.</text>
</comment>
<evidence type="ECO:0000313" key="1">
    <source>
        <dbReference type="EMBL" id="GFF44292.1"/>
    </source>
</evidence>
<dbReference type="EMBL" id="BLKC01000057">
    <property type="protein sequence ID" value="GFF44292.1"/>
    <property type="molecule type" value="Genomic_DNA"/>
</dbReference>
<organism evidence="1 2">
    <name type="scientific">Aspergillus udagawae</name>
    <dbReference type="NCBI Taxonomy" id="91492"/>
    <lineage>
        <taxon>Eukaryota</taxon>
        <taxon>Fungi</taxon>
        <taxon>Dikarya</taxon>
        <taxon>Ascomycota</taxon>
        <taxon>Pezizomycotina</taxon>
        <taxon>Eurotiomycetes</taxon>
        <taxon>Eurotiomycetidae</taxon>
        <taxon>Eurotiales</taxon>
        <taxon>Aspergillaceae</taxon>
        <taxon>Aspergillus</taxon>
        <taxon>Aspergillus subgen. Fumigati</taxon>
    </lineage>
</organism>
<accession>A0A8H3P9V2</accession>
<reference evidence="1 2" key="1">
    <citation type="submission" date="2020-01" db="EMBL/GenBank/DDBJ databases">
        <title>Draft genome sequence of Aspergillus udagawae IFM 46972.</title>
        <authorList>
            <person name="Takahashi H."/>
            <person name="Yaguchi T."/>
        </authorList>
    </citation>
    <scope>NUCLEOTIDE SEQUENCE [LARGE SCALE GENOMIC DNA]</scope>
    <source>
        <strain evidence="1 2">IFM 46972</strain>
    </source>
</reference>
<name>A0A8H3P9V2_9EURO</name>
<proteinExistence type="predicted"/>